<dbReference type="InterPro" id="IPR050708">
    <property type="entry name" value="T6SS_VgrG/RHS"/>
</dbReference>
<protein>
    <submittedName>
        <fullName evidence="3">RHS repeat-associated core domain-containing protein</fullName>
    </submittedName>
</protein>
<gene>
    <name evidence="3" type="ORF">SAMN04488508_103396</name>
</gene>
<dbReference type="PANTHER" id="PTHR32305:SF15">
    <property type="entry name" value="PROTEIN RHSA-RELATED"/>
    <property type="match status" value="1"/>
</dbReference>
<dbReference type="PANTHER" id="PTHR32305">
    <property type="match status" value="1"/>
</dbReference>
<evidence type="ECO:0000313" key="3">
    <source>
        <dbReference type="EMBL" id="SHI84537.1"/>
    </source>
</evidence>
<dbReference type="OrthoDB" id="1191296at2"/>
<accession>A0A1M6EG93</accession>
<dbReference type="EMBL" id="FQYP01000003">
    <property type="protein sequence ID" value="SHI84537.1"/>
    <property type="molecule type" value="Genomic_DNA"/>
</dbReference>
<organism evidence="3 4">
    <name type="scientific">Aquimarina spongiae</name>
    <dbReference type="NCBI Taxonomy" id="570521"/>
    <lineage>
        <taxon>Bacteria</taxon>
        <taxon>Pseudomonadati</taxon>
        <taxon>Bacteroidota</taxon>
        <taxon>Flavobacteriia</taxon>
        <taxon>Flavobacteriales</taxon>
        <taxon>Flavobacteriaceae</taxon>
        <taxon>Aquimarina</taxon>
    </lineage>
</organism>
<dbReference type="InterPro" id="IPR022385">
    <property type="entry name" value="Rhs_assc_core"/>
</dbReference>
<evidence type="ECO:0000313" key="4">
    <source>
        <dbReference type="Proteomes" id="UP000184432"/>
    </source>
</evidence>
<dbReference type="Pfam" id="PF20041">
    <property type="entry name" value="DUF6443"/>
    <property type="match status" value="1"/>
</dbReference>
<dbReference type="Gene3D" id="2.60.120.560">
    <property type="entry name" value="Exo-inulinase, domain 1"/>
    <property type="match status" value="1"/>
</dbReference>
<dbReference type="NCBIfam" id="TIGR03696">
    <property type="entry name" value="Rhs_assc_core"/>
    <property type="match status" value="1"/>
</dbReference>
<dbReference type="InterPro" id="IPR045619">
    <property type="entry name" value="DUF6443"/>
</dbReference>
<sequence length="2811" mass="316412">MNIFKKGFALIFLTSISIFLHSQDEGVPTVVPETGFSLENTNLGTINNSINLFTGEVAFPIQLATLSGRNGIGGSVSINYSSSGVFQQSEQINRDAPTGILGLGWNLNIPKIIVDNKQTGTRHDDEFFLVENGSPIKLIRTKGTNLAKEYITEPYNFWKIIYKPNEEKWEITKEDGTIYTYGDKNSGRNTVEWIVKWGNWIGNSSRSSNQSQQGLSFNLSTITNRLGNQTKFTYDNTENKVGTNGKFHTEASYLKKIEDPIGNTINLSYSNKSSNEFEEPHVEIIEPDAYQERYEKKYLSHIIVKDLKNITLKTITLNYILSGTSTMTKRKLSGITYEDRYGASFPSYNFEYDSKSKLKKVITPTGAEIIYTYSTSPITPNYASRNLNITAPTGYAEPTIHHGPDYVVVTWRELNNGNHDTGRRKVKSSVYTWDGYWKKQDLDTYYNIETYDDYTRRKFFVTNQRNFFAISYWSGISSSYYVKIYHKDQKTDSWVARSFTENITYVDDEKNILPKLLSGDNFVAMHTFRDGDIFTYVWNGTGWTRKVINQNGNEFESTATNNWIISHQKGGTDWIKLHYLTDEGNWVTKNMNYPFSSDHDDLSYWYSTPSFALVMADDNPEFIYSWDENYNNVRRHNMFGAMWDRSTVLSRSNALFYIGDSSNLLGKAVRYDGFNFIFSGNNYGGTKGVSISEDFFIHHNNRGNHPNDAKLSEFDPNTLNWKFKDIPYVIQLSRSNTAGNGLYSSYEKIYFRNNIGSWGNPINVPNRSGFYTNEGTGFNYHVQEYNHPSLSSSSRGSNITILKNDTSLRNIWKPNRFFGTHKDTWHSRRINNNNGNIIILAKNNLNFKDQTSLELYYEQNDHIEGKQGHHPVVCVSVNDGVETRHNSFKYTTSYAKIAPNGLSGLYNKVRSVNGSSNPNITPNGYTETYFYTGLSQQIRASQNQNVRKLLVGAPYATLSYDKNGIEVSLNTSKLNTYSKSIARNGGGNYNVTYLRPGTQTTRVNGITSSINRTYDTNTGLIKTQSTTNYGSEQQAEVLKTEYKYYWEHYDTDRSEHLFTPIIQTKSYNGSTVISSIANRWSRQSGQMLPYESYTWKGSGSSNHPFSSTPSATGWLKVSAITKRDSHFNILETKDQEGIYATTIYGYENRLPISSFSNARHSEVLADNFDGNSLYNPQFYWNRNGTGWSITDNNLSYNTGTGEASINPSNAGPSNHYILEFRSYLAQQSSSGWVGVHFAKSSNSSLPSQSGITLRITQNEITLNTTSSVIGSYNVTNETNEWHNYRLVKENSTLSIYRDGIRIIKATNSASGAYWSFYGKGVKSYIDDFRKYPKDAFATSTSYDPVILTTTKTMDSNGLTTHSLTDNGSEVAAISQRGTFAGSLASYYPRSEGISVDASNFITTHNTNTLDEESYYDTFDKPGRWINKDQNNNSTTQWSIVNGELRSTNTGVANNWSSDLYWVNLPKSLSGRVGIEFSIRSKNLPTDWGIGIAAGGNNWKVQNSGTECALWMGMYKNTLRSIPSGPNWSILKTNLSKNRIYRVKIILNTVTNKSEYYIDGKLVLSNLGFRAATDEISKIAFFNYGKSTTIDEYFIDNLVVYQNPIESQQYSDATGKPRQYLTKETENSVLISENGYDNLGRSKFSTLTTRVSGDLSYHPDFVTSSGTTLQGQVKTINGHDYAFTATKYDVSPLSRPVETSSPGSVYRLGSGHNATFGYYNNTYSPVGMGSDFSGPYYNTYEIISPDGAKSYTYSDISGRTIMQKTGTIKQRIEKPINKSHTVLSNQTYSFTPTTTHEATYDFKQFDNATGVLKIGTSPSGSDILSINNSRTGTFTVNKNTTYYVTVSATINEEIYYDHDCETPIIPSPSYCFNEDNCRIPCEVGGIDTQLLSTSENPNPNNNAQGSNNELSFEPFAIIKYIDRIQVTESDVYLTTSYQYDKKGNMTKVFPPNYHNPPSSNVNPNDYITTYTYDHFGRIKTSNTPDGGLTRSIYDTESGRLRFYQDANAIQQNKLLYYKYDALGRPIEEGYYSYAWNENTLQNYADNNANWPSGSPTWRKRYIYGKHDINTSTYGNLTEIHINSDEDSAIEVKEKLISDTYGRITRKEIQLLDQNKNYHFDYKYDNANNIIEEEYGDVVVNYWHDAMGRLQSVGKADDKDYYASYSYDINGVMTSEILNNGSWARNFSYDTNERLTKIEDPYFKELVYYDGGYNNKSYYEGLIARTHIDYKSINTLGSYRDDYWTLYEYDKLGRLITADNQINNTWDIGVVSPISYDSNGNITKTHKNNQTRYYTHNAGTNQVKQVSGIAGQFDYDSNGNITQSGSKNLSLVYDLFHNKVTSIVKPSEYQNTKFTYDGTGERLTKRFEANFLGVEAWEETLYLRGLGDYPLLEIKTNHTGETNVNTIVYGLNGMVAMKKSSNTATDQIYFFSKDHLGSTRVMVRGDGTVTNYYDYDAYGTMIRSQQYEQLSYQYTGQEYDIGLGLHNYRARMYDSDTGIFYGMDPADQYASPYVGIGNNPINLIDPTGAFSVKNFLANNTFLKGAFQLGNIINTFDEYGSDAGWQVVGQYAKSAAIEGAVALATHGVGTAVSSGVASGSISKFGGAAIQAGSHGLINGTASELQGGSFGRGFATGALSSISGSALAGARPGIQFGGAVLTGGLTSHISGGSFIDGAIASGITSGANHLAHELTDPKLKHPTKYKRKNGKSGYVGNTRIIDGKKYYQMADRLGNFYWVDDNWNSLKKPSMFSYLPGGSNFKKTHMYEDGKLLFDVVPDILEQGLEKLMKWPFPIPIYVPYEYKKGSNSPYRKMG</sequence>
<dbReference type="RefSeq" id="WP_073315728.1">
    <property type="nucleotide sequence ID" value="NZ_FQYP01000003.1"/>
</dbReference>
<evidence type="ECO:0000256" key="1">
    <source>
        <dbReference type="SAM" id="SignalP"/>
    </source>
</evidence>
<feature type="domain" description="DUF6443" evidence="2">
    <location>
        <begin position="1603"/>
        <end position="1717"/>
    </location>
</feature>
<keyword evidence="1" id="KW-0732">Signal</keyword>
<dbReference type="Gene3D" id="2.180.10.10">
    <property type="entry name" value="RHS repeat-associated core"/>
    <property type="match status" value="1"/>
</dbReference>
<dbReference type="Proteomes" id="UP000184432">
    <property type="component" value="Unassembled WGS sequence"/>
</dbReference>
<evidence type="ECO:0000259" key="2">
    <source>
        <dbReference type="Pfam" id="PF20041"/>
    </source>
</evidence>
<feature type="signal peptide" evidence="1">
    <location>
        <begin position="1"/>
        <end position="22"/>
    </location>
</feature>
<proteinExistence type="predicted"/>
<name>A0A1M6EG93_9FLAO</name>
<feature type="chain" id="PRO_5009917072" evidence="1">
    <location>
        <begin position="23"/>
        <end position="2811"/>
    </location>
</feature>
<keyword evidence="4" id="KW-1185">Reference proteome</keyword>
<dbReference type="STRING" id="570521.SAMN04488508_103396"/>
<reference evidence="4" key="1">
    <citation type="submission" date="2016-11" db="EMBL/GenBank/DDBJ databases">
        <authorList>
            <person name="Varghese N."/>
            <person name="Submissions S."/>
        </authorList>
    </citation>
    <scope>NUCLEOTIDE SEQUENCE [LARGE SCALE GENOMIC DNA]</scope>
    <source>
        <strain evidence="4">DSM 22623</strain>
    </source>
</reference>